<evidence type="ECO:0008006" key="3">
    <source>
        <dbReference type="Google" id="ProtNLM"/>
    </source>
</evidence>
<protein>
    <recommendedName>
        <fullName evidence="3">Co-chaperone DjlA N-terminal domain-containing protein</fullName>
    </recommendedName>
</protein>
<dbReference type="AlphaFoldDB" id="A0A5C9A2S9"/>
<dbReference type="RefSeq" id="WP_148067094.1">
    <property type="nucleotide sequence ID" value="NZ_VRZA01000002.1"/>
</dbReference>
<comment type="caution">
    <text evidence="1">The sequence shown here is derived from an EMBL/GenBank/DDBJ whole genome shotgun (WGS) entry which is preliminary data.</text>
</comment>
<name>A0A5C9A2S9_9GAMM</name>
<dbReference type="InterPro" id="IPR029024">
    <property type="entry name" value="TerB-like"/>
</dbReference>
<dbReference type="Gene3D" id="1.10.3680.10">
    <property type="entry name" value="TerB-like"/>
    <property type="match status" value="1"/>
</dbReference>
<keyword evidence="2" id="KW-1185">Reference proteome</keyword>
<gene>
    <name evidence="1" type="ORF">FV139_04595</name>
</gene>
<reference evidence="1 2" key="1">
    <citation type="submission" date="2019-08" db="EMBL/GenBank/DDBJ databases">
        <title>Parahaliea maris sp. nov., isolated from the surface seawater.</title>
        <authorList>
            <person name="Liu Y."/>
        </authorList>
    </citation>
    <scope>NUCLEOTIDE SEQUENCE [LARGE SCALE GENOMIC DNA]</scope>
    <source>
        <strain evidence="1 2">HSLHS9</strain>
    </source>
</reference>
<dbReference type="Proteomes" id="UP000321039">
    <property type="component" value="Unassembled WGS sequence"/>
</dbReference>
<evidence type="ECO:0000313" key="2">
    <source>
        <dbReference type="Proteomes" id="UP000321039"/>
    </source>
</evidence>
<proteinExistence type="predicted"/>
<evidence type="ECO:0000313" key="1">
    <source>
        <dbReference type="EMBL" id="TXS95183.1"/>
    </source>
</evidence>
<dbReference type="SUPFAM" id="SSF158682">
    <property type="entry name" value="TerB-like"/>
    <property type="match status" value="1"/>
</dbReference>
<organism evidence="1 2">
    <name type="scientific">Parahaliea maris</name>
    <dbReference type="NCBI Taxonomy" id="2716870"/>
    <lineage>
        <taxon>Bacteria</taxon>
        <taxon>Pseudomonadati</taxon>
        <taxon>Pseudomonadota</taxon>
        <taxon>Gammaproteobacteria</taxon>
        <taxon>Cellvibrionales</taxon>
        <taxon>Halieaceae</taxon>
        <taxon>Parahaliea</taxon>
    </lineage>
</organism>
<accession>A0A5C9A2S9</accession>
<dbReference type="EMBL" id="VRZA01000002">
    <property type="protein sequence ID" value="TXS95183.1"/>
    <property type="molecule type" value="Genomic_DNA"/>
</dbReference>
<sequence length="165" mass="17813">MSFHIDTQTIRRLRDALVERGRLPTTVTAAPVAAQREATAARIAPFVETMFLMMLADGREDPAEKDVIRGAIDLLAQGYLEQSELDELLARCRHNVATGGVEVCLQALGAQLCGDSTDRETAFTLAAVVALADEQVQPSEQELVASVAEWYGVSSRRASAILGDL</sequence>